<feature type="transmembrane region" description="Helical" evidence="2">
    <location>
        <begin position="132"/>
        <end position="150"/>
    </location>
</feature>
<proteinExistence type="predicted"/>
<sequence>MSIDPSIPPPTPPPSIPAVPPPTAASEAAPADAPPAAPGAPETPAPVAPAAAVAAPTDEKTIAIVSYLWIVGFVIAIVMNKDNKKPGLATFHLRQMAGLLILSIGGWVVFQIIAVAVHSSTVLSMLVGLANLGYSLALFVLWLIGFIGAINSQQKSIPVLGPIIQDKLKGLFSA</sequence>
<evidence type="ECO:0008006" key="5">
    <source>
        <dbReference type="Google" id="ProtNLM"/>
    </source>
</evidence>
<feature type="compositionally biased region" description="Pro residues" evidence="1">
    <location>
        <begin position="32"/>
        <end position="43"/>
    </location>
</feature>
<keyword evidence="2" id="KW-0472">Membrane</keyword>
<accession>A0A975G7X3</accession>
<dbReference type="KEGG" id="lamb:KBB96_16480"/>
<keyword evidence="2" id="KW-1133">Transmembrane helix</keyword>
<reference evidence="3" key="1">
    <citation type="submission" date="2021-04" db="EMBL/GenBank/DDBJ databases">
        <title>Luteolibacter sp. 32A isolated from the skin of an Anderson's salamander (Ambystoma andersonii).</title>
        <authorList>
            <person name="Spergser J."/>
            <person name="Busse H.-J."/>
        </authorList>
    </citation>
    <scope>NUCLEOTIDE SEQUENCE</scope>
    <source>
        <strain evidence="3">32A</strain>
    </source>
</reference>
<dbReference type="AlphaFoldDB" id="A0A975G7X3"/>
<dbReference type="Proteomes" id="UP000676169">
    <property type="component" value="Chromosome"/>
</dbReference>
<protein>
    <recommendedName>
        <fullName evidence="5">DUF4870 domain-containing protein</fullName>
    </recommendedName>
</protein>
<feature type="compositionally biased region" description="Pro residues" evidence="1">
    <location>
        <begin position="1"/>
        <end position="23"/>
    </location>
</feature>
<name>A0A975G7X3_9BACT</name>
<gene>
    <name evidence="3" type="ORF">KBB96_16480</name>
</gene>
<feature type="transmembrane region" description="Helical" evidence="2">
    <location>
        <begin position="99"/>
        <end position="120"/>
    </location>
</feature>
<dbReference type="EMBL" id="CP073100">
    <property type="protein sequence ID" value="QUE50452.1"/>
    <property type="molecule type" value="Genomic_DNA"/>
</dbReference>
<evidence type="ECO:0000313" key="4">
    <source>
        <dbReference type="Proteomes" id="UP000676169"/>
    </source>
</evidence>
<evidence type="ECO:0000256" key="1">
    <source>
        <dbReference type="SAM" id="MobiDB-lite"/>
    </source>
</evidence>
<feature type="region of interest" description="Disordered" evidence="1">
    <location>
        <begin position="1"/>
        <end position="43"/>
    </location>
</feature>
<dbReference type="RefSeq" id="WP_211630592.1">
    <property type="nucleotide sequence ID" value="NZ_CP073100.1"/>
</dbReference>
<organism evidence="3 4">
    <name type="scientific">Luteolibacter ambystomatis</name>
    <dbReference type="NCBI Taxonomy" id="2824561"/>
    <lineage>
        <taxon>Bacteria</taxon>
        <taxon>Pseudomonadati</taxon>
        <taxon>Verrucomicrobiota</taxon>
        <taxon>Verrucomicrobiia</taxon>
        <taxon>Verrucomicrobiales</taxon>
        <taxon>Verrucomicrobiaceae</taxon>
        <taxon>Luteolibacter</taxon>
    </lineage>
</organism>
<evidence type="ECO:0000256" key="2">
    <source>
        <dbReference type="SAM" id="Phobius"/>
    </source>
</evidence>
<evidence type="ECO:0000313" key="3">
    <source>
        <dbReference type="EMBL" id="QUE50452.1"/>
    </source>
</evidence>
<keyword evidence="2" id="KW-0812">Transmembrane</keyword>
<keyword evidence="4" id="KW-1185">Reference proteome</keyword>
<feature type="transmembrane region" description="Helical" evidence="2">
    <location>
        <begin position="61"/>
        <end position="79"/>
    </location>
</feature>